<dbReference type="AlphaFoldDB" id="A0A517V9L2"/>
<keyword evidence="1" id="KW-0812">Transmembrane</keyword>
<keyword evidence="1" id="KW-0472">Membrane</keyword>
<proteinExistence type="predicted"/>
<dbReference type="KEGG" id="gax:Pan161_13320"/>
<dbReference type="RefSeq" id="WP_197995726.1">
    <property type="nucleotide sequence ID" value="NZ_CP036343.1"/>
</dbReference>
<reference evidence="4 5" key="1">
    <citation type="submission" date="2019-02" db="EMBL/GenBank/DDBJ databases">
        <title>Deep-cultivation of Planctomycetes and their phenomic and genomic characterization uncovers novel biology.</title>
        <authorList>
            <person name="Wiegand S."/>
            <person name="Jogler M."/>
            <person name="Boedeker C."/>
            <person name="Pinto D."/>
            <person name="Vollmers J."/>
            <person name="Rivas-Marin E."/>
            <person name="Kohn T."/>
            <person name="Peeters S.H."/>
            <person name="Heuer A."/>
            <person name="Rast P."/>
            <person name="Oberbeckmann S."/>
            <person name="Bunk B."/>
            <person name="Jeske O."/>
            <person name="Meyerdierks A."/>
            <person name="Storesund J.E."/>
            <person name="Kallscheuer N."/>
            <person name="Luecker S."/>
            <person name="Lage O.M."/>
            <person name="Pohl T."/>
            <person name="Merkel B.J."/>
            <person name="Hornburger P."/>
            <person name="Mueller R.-W."/>
            <person name="Bruemmer F."/>
            <person name="Labrenz M."/>
            <person name="Spormann A.M."/>
            <person name="Op den Camp H."/>
            <person name="Overmann J."/>
            <person name="Amann R."/>
            <person name="Jetten M.S.M."/>
            <person name="Mascher T."/>
            <person name="Medema M.H."/>
            <person name="Devos D.P."/>
            <person name="Kaster A.-K."/>
            <person name="Ovreas L."/>
            <person name="Rohde M."/>
            <person name="Galperin M.Y."/>
            <person name="Jogler C."/>
        </authorList>
    </citation>
    <scope>NUCLEOTIDE SEQUENCE [LARGE SCALE GENOMIC DNA]</scope>
    <source>
        <strain evidence="4 5">Pan161</strain>
    </source>
</reference>
<dbReference type="InterPro" id="IPR011475">
    <property type="entry name" value="DUF1583"/>
</dbReference>
<gene>
    <name evidence="4" type="ORF">Pan161_13320</name>
</gene>
<keyword evidence="5" id="KW-1185">Reference proteome</keyword>
<protein>
    <recommendedName>
        <fullName evidence="3">DUF1583 domain-containing protein</fullName>
    </recommendedName>
</protein>
<evidence type="ECO:0000256" key="2">
    <source>
        <dbReference type="SAM" id="SignalP"/>
    </source>
</evidence>
<organism evidence="4 5">
    <name type="scientific">Gimesia algae</name>
    <dbReference type="NCBI Taxonomy" id="2527971"/>
    <lineage>
        <taxon>Bacteria</taxon>
        <taxon>Pseudomonadati</taxon>
        <taxon>Planctomycetota</taxon>
        <taxon>Planctomycetia</taxon>
        <taxon>Planctomycetales</taxon>
        <taxon>Planctomycetaceae</taxon>
        <taxon>Gimesia</taxon>
    </lineage>
</organism>
<accession>A0A517V9L2</accession>
<keyword evidence="2" id="KW-0732">Signal</keyword>
<feature type="chain" id="PRO_5021833019" description="DUF1583 domain-containing protein" evidence="2">
    <location>
        <begin position="28"/>
        <end position="286"/>
    </location>
</feature>
<evidence type="ECO:0000259" key="3">
    <source>
        <dbReference type="Pfam" id="PF07622"/>
    </source>
</evidence>
<feature type="transmembrane region" description="Helical" evidence="1">
    <location>
        <begin position="262"/>
        <end position="282"/>
    </location>
</feature>
<evidence type="ECO:0000313" key="4">
    <source>
        <dbReference type="EMBL" id="QDT89700.1"/>
    </source>
</evidence>
<sequence length="286" mass="31687" precursor="true">MKSQFHSAVIFLCVICLVQLSTGALQAEQEKRELKFDFLGEQFDNGQLVPLGRGIVKLIEPRRDGLFLRLPAGHKISSVGISPRFQLSGDFEITASYEVPGWKNPESGYGMGPSVYLRMHDEKESAAMIGRLLRPGKKHVFSTTLSTTVEGKRNFDVKLVDAKQNSGKLKLIRTGSQLKFLVSDGAGDEFRELREVELGTADVDLLRLGAQQSDLETPVQVLWKDLSITAEAFPNHPDSLAMGERHHVPTYQAAPQPHSIPLIWSLVSGIALLCILIAVYLIRKRA</sequence>
<name>A0A517V9L2_9PLAN</name>
<feature type="domain" description="DUF1583" evidence="3">
    <location>
        <begin position="28"/>
        <end position="233"/>
    </location>
</feature>
<dbReference type="Pfam" id="PF07622">
    <property type="entry name" value="DUF1583"/>
    <property type="match status" value="1"/>
</dbReference>
<dbReference type="Proteomes" id="UP000316855">
    <property type="component" value="Chromosome"/>
</dbReference>
<dbReference type="EMBL" id="CP036343">
    <property type="protein sequence ID" value="QDT89700.1"/>
    <property type="molecule type" value="Genomic_DNA"/>
</dbReference>
<feature type="signal peptide" evidence="2">
    <location>
        <begin position="1"/>
        <end position="27"/>
    </location>
</feature>
<evidence type="ECO:0000256" key="1">
    <source>
        <dbReference type="SAM" id="Phobius"/>
    </source>
</evidence>
<keyword evidence="1" id="KW-1133">Transmembrane helix</keyword>
<evidence type="ECO:0000313" key="5">
    <source>
        <dbReference type="Proteomes" id="UP000316855"/>
    </source>
</evidence>